<evidence type="ECO:0000259" key="6">
    <source>
        <dbReference type="PROSITE" id="PS51186"/>
    </source>
</evidence>
<keyword evidence="4" id="KW-0012">Acyltransferase</keyword>
<evidence type="ECO:0000256" key="2">
    <source>
        <dbReference type="ARBA" id="ARBA00022649"/>
    </source>
</evidence>
<dbReference type="OrthoDB" id="9801191at2"/>
<dbReference type="AlphaFoldDB" id="A0A1H2TBM3"/>
<organism evidence="7 8">
    <name type="scientific">Capnocytophaga granulosa</name>
    <dbReference type="NCBI Taxonomy" id="45242"/>
    <lineage>
        <taxon>Bacteria</taxon>
        <taxon>Pseudomonadati</taxon>
        <taxon>Bacteroidota</taxon>
        <taxon>Flavobacteriia</taxon>
        <taxon>Flavobacteriales</taxon>
        <taxon>Flavobacteriaceae</taxon>
        <taxon>Capnocytophaga</taxon>
    </lineage>
</organism>
<keyword evidence="8" id="KW-1185">Reference proteome</keyword>
<evidence type="ECO:0000256" key="5">
    <source>
        <dbReference type="ARBA" id="ARBA00049880"/>
    </source>
</evidence>
<dbReference type="PANTHER" id="PTHR36449:SF1">
    <property type="entry name" value="ACETYLTRANSFERASE"/>
    <property type="match status" value="1"/>
</dbReference>
<dbReference type="Proteomes" id="UP000182771">
    <property type="component" value="Unassembled WGS sequence"/>
</dbReference>
<keyword evidence="1" id="KW-0678">Repressor</keyword>
<gene>
    <name evidence="7" type="ORF">SAMN05444420_102142</name>
</gene>
<evidence type="ECO:0000256" key="3">
    <source>
        <dbReference type="ARBA" id="ARBA00022679"/>
    </source>
</evidence>
<dbReference type="Gene3D" id="3.40.630.30">
    <property type="match status" value="1"/>
</dbReference>
<protein>
    <submittedName>
        <fullName evidence="7">Acetyltransferase (GNAT) domain-containing protein</fullName>
    </submittedName>
</protein>
<evidence type="ECO:0000256" key="4">
    <source>
        <dbReference type="ARBA" id="ARBA00023315"/>
    </source>
</evidence>
<evidence type="ECO:0000313" key="8">
    <source>
        <dbReference type="Proteomes" id="UP000182771"/>
    </source>
</evidence>
<comment type="catalytic activity">
    <reaction evidence="5">
        <text>glycyl-tRNA(Gly) + acetyl-CoA = N-acetylglycyl-tRNA(Gly) + CoA + H(+)</text>
        <dbReference type="Rhea" id="RHEA:81867"/>
        <dbReference type="Rhea" id="RHEA-COMP:9683"/>
        <dbReference type="Rhea" id="RHEA-COMP:19766"/>
        <dbReference type="ChEBI" id="CHEBI:15378"/>
        <dbReference type="ChEBI" id="CHEBI:57287"/>
        <dbReference type="ChEBI" id="CHEBI:57288"/>
        <dbReference type="ChEBI" id="CHEBI:78522"/>
        <dbReference type="ChEBI" id="CHEBI:232036"/>
    </reaction>
</comment>
<evidence type="ECO:0000256" key="1">
    <source>
        <dbReference type="ARBA" id="ARBA00022491"/>
    </source>
</evidence>
<dbReference type="GO" id="GO:0016747">
    <property type="term" value="F:acyltransferase activity, transferring groups other than amino-acyl groups"/>
    <property type="evidence" value="ECO:0007669"/>
    <property type="project" value="InterPro"/>
</dbReference>
<dbReference type="EMBL" id="FNND01000002">
    <property type="protein sequence ID" value="SDW41105.1"/>
    <property type="molecule type" value="Genomic_DNA"/>
</dbReference>
<comment type="caution">
    <text evidence="7">The sequence shown here is derived from an EMBL/GenBank/DDBJ whole genome shotgun (WGS) entry which is preliminary data.</text>
</comment>
<dbReference type="PANTHER" id="PTHR36449">
    <property type="entry name" value="ACETYLTRANSFERASE-RELATED"/>
    <property type="match status" value="1"/>
</dbReference>
<proteinExistence type="predicted"/>
<keyword evidence="3 7" id="KW-0808">Transferase</keyword>
<accession>A0A1H2TBM3</accession>
<name>A0A1H2TBM3_9FLAO</name>
<dbReference type="RefSeq" id="WP_074698757.1">
    <property type="nucleotide sequence ID" value="NZ_FNND01000002.1"/>
</dbReference>
<keyword evidence="2" id="KW-1277">Toxin-antitoxin system</keyword>
<feature type="domain" description="N-acetyltransferase" evidence="6">
    <location>
        <begin position="20"/>
        <end position="191"/>
    </location>
</feature>
<evidence type="ECO:0000313" key="7">
    <source>
        <dbReference type="EMBL" id="SDW41105.1"/>
    </source>
</evidence>
<dbReference type="SUPFAM" id="SSF55729">
    <property type="entry name" value="Acyl-CoA N-acyltransferases (Nat)"/>
    <property type="match status" value="1"/>
</dbReference>
<dbReference type="Pfam" id="PF13673">
    <property type="entry name" value="Acetyltransf_10"/>
    <property type="match status" value="1"/>
</dbReference>
<dbReference type="InterPro" id="IPR000182">
    <property type="entry name" value="GNAT_dom"/>
</dbReference>
<sequence>MQLSSNHYLKKKKTEIDDNISVSLLTEKHKIKPFDCGNEQLNEFLLQEALPYKKELLATTFIIENNERTLGYYSLLNDSFRVEETFFVSKNQYRKFLRELIPYPKRYLRAIPAIKIGRLAIDKTYKGKGLGSLIIHNIINDCLEHNERQACRLITIDAYKQSVSFYEKLGFISFTEKDKNENIRQMFLDLSKIQN</sequence>
<dbReference type="InterPro" id="IPR016181">
    <property type="entry name" value="Acyl_CoA_acyltransferase"/>
</dbReference>
<dbReference type="PROSITE" id="PS51186">
    <property type="entry name" value="GNAT"/>
    <property type="match status" value="1"/>
</dbReference>
<reference evidence="7 8" key="1">
    <citation type="submission" date="2016-10" db="EMBL/GenBank/DDBJ databases">
        <authorList>
            <person name="Varghese N."/>
            <person name="Submissions S."/>
        </authorList>
    </citation>
    <scope>NUCLEOTIDE SEQUENCE [LARGE SCALE GENOMIC DNA]</scope>
    <source>
        <strain evidence="7 8">DSM 11449</strain>
    </source>
</reference>
<dbReference type="GeneID" id="85016240"/>